<dbReference type="RefSeq" id="WP_012826520.1">
    <property type="nucleotide sequence ID" value="NC_013440.1"/>
</dbReference>
<dbReference type="STRING" id="502025.Hoch_1357"/>
<reference evidence="3 4" key="1">
    <citation type="journal article" date="2010" name="Stand. Genomic Sci.">
        <title>Complete genome sequence of Haliangium ochraceum type strain (SMP-2).</title>
        <authorList>
            <consortium name="US DOE Joint Genome Institute (JGI-PGF)"/>
            <person name="Ivanova N."/>
            <person name="Daum C."/>
            <person name="Lang E."/>
            <person name="Abt B."/>
            <person name="Kopitz M."/>
            <person name="Saunders E."/>
            <person name="Lapidus A."/>
            <person name="Lucas S."/>
            <person name="Glavina Del Rio T."/>
            <person name="Nolan M."/>
            <person name="Tice H."/>
            <person name="Copeland A."/>
            <person name="Cheng J.F."/>
            <person name="Chen F."/>
            <person name="Bruce D."/>
            <person name="Goodwin L."/>
            <person name="Pitluck S."/>
            <person name="Mavromatis K."/>
            <person name="Pati A."/>
            <person name="Mikhailova N."/>
            <person name="Chen A."/>
            <person name="Palaniappan K."/>
            <person name="Land M."/>
            <person name="Hauser L."/>
            <person name="Chang Y.J."/>
            <person name="Jeffries C.D."/>
            <person name="Detter J.C."/>
            <person name="Brettin T."/>
            <person name="Rohde M."/>
            <person name="Goker M."/>
            <person name="Bristow J."/>
            <person name="Markowitz V."/>
            <person name="Eisen J.A."/>
            <person name="Hugenholtz P."/>
            <person name="Kyrpides N.C."/>
            <person name="Klenk H.P."/>
        </authorList>
    </citation>
    <scope>NUCLEOTIDE SEQUENCE [LARGE SCALE GENOMIC DNA]</scope>
    <source>
        <strain evidence="4">DSM 14365 / CIP 107738 / JCM 11303 / AJ 13395 / SMP-2</strain>
    </source>
</reference>
<dbReference type="HOGENOM" id="CLU_000445_69_17_7"/>
<dbReference type="InterPro" id="IPR011006">
    <property type="entry name" value="CheY-like_superfamily"/>
</dbReference>
<dbReference type="eggNOG" id="COG0745">
    <property type="taxonomic scope" value="Bacteria"/>
</dbReference>
<evidence type="ECO:0000259" key="2">
    <source>
        <dbReference type="PROSITE" id="PS50110"/>
    </source>
</evidence>
<name>D0LUM1_HALO1</name>
<protein>
    <submittedName>
        <fullName evidence="3">Response regulator receiver protein</fullName>
    </submittedName>
</protein>
<dbReference type="AlphaFoldDB" id="D0LUM1"/>
<dbReference type="InterPro" id="IPR052893">
    <property type="entry name" value="TCS_response_regulator"/>
</dbReference>
<feature type="modified residue" description="4-aspartylphosphate" evidence="1">
    <location>
        <position position="65"/>
    </location>
</feature>
<organism evidence="3 4">
    <name type="scientific">Haliangium ochraceum (strain DSM 14365 / JCM 11303 / SMP-2)</name>
    <dbReference type="NCBI Taxonomy" id="502025"/>
    <lineage>
        <taxon>Bacteria</taxon>
        <taxon>Pseudomonadati</taxon>
        <taxon>Myxococcota</taxon>
        <taxon>Polyangia</taxon>
        <taxon>Haliangiales</taxon>
        <taxon>Kofleriaceae</taxon>
        <taxon>Haliangium</taxon>
    </lineage>
</organism>
<dbReference type="SUPFAM" id="SSF52172">
    <property type="entry name" value="CheY-like"/>
    <property type="match status" value="1"/>
</dbReference>
<feature type="domain" description="Response regulatory" evidence="2">
    <location>
        <begin position="7"/>
        <end position="132"/>
    </location>
</feature>
<evidence type="ECO:0000313" key="3">
    <source>
        <dbReference type="EMBL" id="ACY13911.1"/>
    </source>
</evidence>
<dbReference type="PANTHER" id="PTHR44520:SF2">
    <property type="entry name" value="RESPONSE REGULATOR RCP1"/>
    <property type="match status" value="1"/>
</dbReference>
<dbReference type="PROSITE" id="PS50110">
    <property type="entry name" value="RESPONSE_REGULATORY"/>
    <property type="match status" value="1"/>
</dbReference>
<dbReference type="CDD" id="cd17557">
    <property type="entry name" value="REC_Rcp-like"/>
    <property type="match status" value="1"/>
</dbReference>
<accession>D0LUM1</accession>
<proteinExistence type="predicted"/>
<dbReference type="Proteomes" id="UP000001880">
    <property type="component" value="Chromosome"/>
</dbReference>
<evidence type="ECO:0000313" key="4">
    <source>
        <dbReference type="Proteomes" id="UP000001880"/>
    </source>
</evidence>
<dbReference type="Pfam" id="PF00072">
    <property type="entry name" value="Response_reg"/>
    <property type="match status" value="1"/>
</dbReference>
<dbReference type="Gene3D" id="3.40.50.2300">
    <property type="match status" value="1"/>
</dbReference>
<gene>
    <name evidence="3" type="ordered locus">Hoch_1357</name>
</gene>
<evidence type="ECO:0000256" key="1">
    <source>
        <dbReference type="PROSITE-ProRule" id="PRU00169"/>
    </source>
</evidence>
<dbReference type="KEGG" id="hoh:Hoch_1357"/>
<keyword evidence="1" id="KW-0597">Phosphoprotein</keyword>
<dbReference type="SMART" id="SM00448">
    <property type="entry name" value="REC"/>
    <property type="match status" value="1"/>
</dbReference>
<dbReference type="EMBL" id="CP001804">
    <property type="protein sequence ID" value="ACY13911.1"/>
    <property type="molecule type" value="Genomic_DNA"/>
</dbReference>
<dbReference type="InterPro" id="IPR001789">
    <property type="entry name" value="Sig_transdc_resp-reg_receiver"/>
</dbReference>
<sequence>MTPKESKILLVDDSEDDVYITLEAFQEANIASQVLVARDGQAALDLLKSSPQYKNAANPLLILLDINMPRKNGFEVLHALKADRELRHIPVIMLTTSTREEDVVKSYSIGACSYIAKPNSVDELTHMAKHLSIYWSQIVRVPGQYHEG</sequence>
<dbReference type="GO" id="GO:0000160">
    <property type="term" value="P:phosphorelay signal transduction system"/>
    <property type="evidence" value="ECO:0007669"/>
    <property type="project" value="InterPro"/>
</dbReference>
<keyword evidence="4" id="KW-1185">Reference proteome</keyword>
<dbReference type="PANTHER" id="PTHR44520">
    <property type="entry name" value="RESPONSE REGULATOR RCP1-RELATED"/>
    <property type="match status" value="1"/>
</dbReference>